<evidence type="ECO:0000313" key="2">
    <source>
        <dbReference type="Proteomes" id="UP001341840"/>
    </source>
</evidence>
<protein>
    <submittedName>
        <fullName evidence="1">Uncharacterized protein</fullName>
    </submittedName>
</protein>
<comment type="caution">
    <text evidence="1">The sequence shown here is derived from an EMBL/GenBank/DDBJ whole genome shotgun (WGS) entry which is preliminary data.</text>
</comment>
<proteinExistence type="predicted"/>
<reference evidence="1 2" key="1">
    <citation type="journal article" date="2023" name="Plants (Basel)">
        <title>Bridging the Gap: Combining Genomics and Transcriptomics Approaches to Understand Stylosanthes scabra, an Orphan Legume from the Brazilian Caatinga.</title>
        <authorList>
            <person name="Ferreira-Neto J.R.C."/>
            <person name="da Silva M.D."/>
            <person name="Binneck E."/>
            <person name="de Melo N.F."/>
            <person name="da Silva R.H."/>
            <person name="de Melo A.L.T.M."/>
            <person name="Pandolfi V."/>
            <person name="Bustamante F.O."/>
            <person name="Brasileiro-Vidal A.C."/>
            <person name="Benko-Iseppon A.M."/>
        </authorList>
    </citation>
    <scope>NUCLEOTIDE SEQUENCE [LARGE SCALE GENOMIC DNA]</scope>
    <source>
        <tissue evidence="1">Leaves</tissue>
    </source>
</reference>
<gene>
    <name evidence="1" type="ORF">PIB30_071714</name>
</gene>
<name>A0ABU6QNG8_9FABA</name>
<dbReference type="EMBL" id="JASCZI010000834">
    <property type="protein sequence ID" value="MED6113536.1"/>
    <property type="molecule type" value="Genomic_DNA"/>
</dbReference>
<sequence length="161" mass="17703">MIDGVSKKVFRVQNYGANGAKTLASFSFFPTPTSTYAVATHVVTHAVTAASSSSSSPSPTAAVSSSVPRARCFGSICKARSPLLLHRRYPRRHRCLFFLASPATATRRRDIFFSTRSTMFWINLQSAITVSPASTSDSCKASIVAEGRAQHRFVRWRPMQR</sequence>
<organism evidence="1 2">
    <name type="scientific">Stylosanthes scabra</name>
    <dbReference type="NCBI Taxonomy" id="79078"/>
    <lineage>
        <taxon>Eukaryota</taxon>
        <taxon>Viridiplantae</taxon>
        <taxon>Streptophyta</taxon>
        <taxon>Embryophyta</taxon>
        <taxon>Tracheophyta</taxon>
        <taxon>Spermatophyta</taxon>
        <taxon>Magnoliopsida</taxon>
        <taxon>eudicotyledons</taxon>
        <taxon>Gunneridae</taxon>
        <taxon>Pentapetalae</taxon>
        <taxon>rosids</taxon>
        <taxon>fabids</taxon>
        <taxon>Fabales</taxon>
        <taxon>Fabaceae</taxon>
        <taxon>Papilionoideae</taxon>
        <taxon>50 kb inversion clade</taxon>
        <taxon>dalbergioids sensu lato</taxon>
        <taxon>Dalbergieae</taxon>
        <taxon>Pterocarpus clade</taxon>
        <taxon>Stylosanthes</taxon>
    </lineage>
</organism>
<keyword evidence="2" id="KW-1185">Reference proteome</keyword>
<evidence type="ECO:0000313" key="1">
    <source>
        <dbReference type="EMBL" id="MED6113536.1"/>
    </source>
</evidence>
<dbReference type="Proteomes" id="UP001341840">
    <property type="component" value="Unassembled WGS sequence"/>
</dbReference>
<accession>A0ABU6QNG8</accession>